<feature type="coiled-coil region" evidence="1">
    <location>
        <begin position="1415"/>
        <end position="1463"/>
    </location>
</feature>
<feature type="transmembrane region" description="Helical" evidence="3">
    <location>
        <begin position="1234"/>
        <end position="1257"/>
    </location>
</feature>
<keyword evidence="3" id="KW-0812">Transmembrane</keyword>
<feature type="transmembrane region" description="Helical" evidence="3">
    <location>
        <begin position="1056"/>
        <end position="1078"/>
    </location>
</feature>
<dbReference type="EMBL" id="RRYP01000125">
    <property type="protein sequence ID" value="TNV87956.1"/>
    <property type="molecule type" value="Genomic_DNA"/>
</dbReference>
<proteinExistence type="predicted"/>
<feature type="compositionally biased region" description="Low complexity" evidence="2">
    <location>
        <begin position="857"/>
        <end position="873"/>
    </location>
</feature>
<feature type="transmembrane region" description="Helical" evidence="3">
    <location>
        <begin position="1090"/>
        <end position="1106"/>
    </location>
</feature>
<evidence type="ECO:0000256" key="2">
    <source>
        <dbReference type="SAM" id="MobiDB-lite"/>
    </source>
</evidence>
<gene>
    <name evidence="5" type="ORF">FGO68_gene8438</name>
</gene>
<feature type="transmembrane region" description="Helical" evidence="3">
    <location>
        <begin position="1199"/>
        <end position="1222"/>
    </location>
</feature>
<feature type="transmembrane region" description="Helical" evidence="3">
    <location>
        <begin position="1156"/>
        <end position="1178"/>
    </location>
</feature>
<dbReference type="Pfam" id="PF06011">
    <property type="entry name" value="TRP"/>
    <property type="match status" value="1"/>
</dbReference>
<evidence type="ECO:0000313" key="6">
    <source>
        <dbReference type="Proteomes" id="UP000785679"/>
    </source>
</evidence>
<feature type="transmembrane region" description="Helical" evidence="3">
    <location>
        <begin position="1344"/>
        <end position="1366"/>
    </location>
</feature>
<evidence type="ECO:0000259" key="4">
    <source>
        <dbReference type="Pfam" id="PF06011"/>
    </source>
</evidence>
<feature type="region of interest" description="Disordered" evidence="2">
    <location>
        <begin position="850"/>
        <end position="883"/>
    </location>
</feature>
<keyword evidence="6" id="KW-1185">Reference proteome</keyword>
<feature type="transmembrane region" description="Helical" evidence="3">
    <location>
        <begin position="1378"/>
        <end position="1397"/>
    </location>
</feature>
<keyword evidence="1" id="KW-0175">Coiled coil</keyword>
<evidence type="ECO:0000256" key="1">
    <source>
        <dbReference type="SAM" id="Coils"/>
    </source>
</evidence>
<sequence>MNDDVASMCISTFNFEYGVIGSDSGLSQVVTIELKPNEGFIRFKNPVQVGSYSILVFSNMPSSQTIYSAEVQIVIHGNANAPDFVVAPVASINLAPGTTSEYDLPTISDSDGDSVTISLDTDLGGVTLSTDNLKVLFDISGLEPAVTHILKITLTDDNWYGPKSTVYEVDLTVGESLILSQAKDCLNEPFPKVWTCKDKYITPTIVETSASYILVIANAETACFTSGASNLQQSFFATLYSISTGAELWIASLSHQSYVVLDIDQVVIDEEQGYVYLEVVLLGGGIEFVQLNIDQGFAITALMIQQQEAIVGEYKKRMAIIDGRKLAVLCADSISSYLLVINFLQKSIDSHIEISLADNTQIEVNSLSYEPNNQDLFISFQGYQQKDSQFIALLKQGETLLVPWMVTTQPYDSITSISTLDTYFDMHTYMAISLQYFQSASFQNQIIVRMSEFINSLSLILTKGDMIVTINYEPKVLAIKIVNASAVVLAVKDTSTQLVKLMLFDLDQHVVEGYTLGDQVIASDHIMAISIKSMTQVTFIQQVNTFNLQNYLRTKSMTMTSNSFLLYTSENLINSCIDVTPSLSNQYDYDALDIGNYVDCTAQFNDDLPPINIFLDTAIIIDIYHKENTNFVKQSICLKRKYIINNNNNPQQTLSFKAKQVLTQSKAFNPFTVTDANCLSQVSFTYSIVPPLPGISLPSQLSIAENVIMMDYIENPQTFIVTVQGTIFDGTSEYASIKIVILNPNIGPPVFSQSLQYQQVVAGERLIYSLPSFADPDGDTVKVTVNLVQATSFATYLNGVFTFAPPVTISQMKAYIITITLTDQDSEPLSTSESFSVTILPSTVLSSSHNLLKNDTTKSNNTSSQNQTASQTHSGGGSSPQPGNNLAVIEESYEFNFEEKDGKKVNSVVQTNLTAKISSISNKGLATIVFSDQVLAAKNYQQLLSEALKVTFFSQSEGVFLLSWNYSGSMKANVTSYDRIKLQLNFSDPILVSQSNPLDDLQVSFIGNGLFRRAIDKRPIKYKYTITNSVPLQTVDSVAMKNLETVGGSASDIMSYMGYTLLIMQIFMSVSMSLLWGLMHTMQIIIHLKMLNVLMPINSQMVISFIEKLASFKIGKQIRNYLVQKVFQFLKEDDPNSEDEALGKDDPDEFNQNMKLLLFGLIIFIVLATIFVGAYLLRKKLPIFNKIRDKLQNKLFYNGILRSFYATYLKVSIATFNALTLVDLTSLDKDTLQQSAVTVIMLGCITIGYPIFAYKLLSLNKESLKDPEFIKSFTCLLQNLNLKDRQEAWMMPCLFLGRRLVYAFSIAFLGNATLLQITLQIASSIFMLYYLCNTMPYTDRLLNVVEILNECSLLVCAYFLFCFSDFVESAEFRYTIGWVFSGFILLNLSTNWTILFVRMLQPLYSKLAKFFRKRQRVKKEAVQKIELNMKQLQDEYQQQMRELEEHKQRLEELKQTKEDKTSFN</sequence>
<accession>A0A8J8P9K2</accession>
<feature type="domain" description="TRP C-terminal" evidence="4">
    <location>
        <begin position="1156"/>
        <end position="1380"/>
    </location>
</feature>
<reference evidence="5" key="1">
    <citation type="submission" date="2019-06" db="EMBL/GenBank/DDBJ databases">
        <authorList>
            <person name="Zheng W."/>
        </authorList>
    </citation>
    <scope>NUCLEOTIDE SEQUENCE</scope>
    <source>
        <strain evidence="5">QDHG01</strain>
    </source>
</reference>
<dbReference type="InterPro" id="IPR010308">
    <property type="entry name" value="TRP_C"/>
</dbReference>
<evidence type="ECO:0000313" key="5">
    <source>
        <dbReference type="EMBL" id="TNV87956.1"/>
    </source>
</evidence>
<protein>
    <recommendedName>
        <fullName evidence="4">TRP C-terminal domain-containing protein</fullName>
    </recommendedName>
</protein>
<dbReference type="Proteomes" id="UP000785679">
    <property type="component" value="Unassembled WGS sequence"/>
</dbReference>
<keyword evidence="3" id="KW-0472">Membrane</keyword>
<name>A0A8J8P9K2_HALGN</name>
<organism evidence="5 6">
    <name type="scientific">Halteria grandinella</name>
    <dbReference type="NCBI Taxonomy" id="5974"/>
    <lineage>
        <taxon>Eukaryota</taxon>
        <taxon>Sar</taxon>
        <taxon>Alveolata</taxon>
        <taxon>Ciliophora</taxon>
        <taxon>Intramacronucleata</taxon>
        <taxon>Spirotrichea</taxon>
        <taxon>Stichotrichia</taxon>
        <taxon>Sporadotrichida</taxon>
        <taxon>Halteriidae</taxon>
        <taxon>Halteria</taxon>
    </lineage>
</organism>
<comment type="caution">
    <text evidence="5">The sequence shown here is derived from an EMBL/GenBank/DDBJ whole genome shotgun (WGS) entry which is preliminary data.</text>
</comment>
<evidence type="ECO:0000256" key="3">
    <source>
        <dbReference type="SAM" id="Phobius"/>
    </source>
</evidence>
<keyword evidence="3" id="KW-1133">Transmembrane helix</keyword>